<sequence>MASKRKSTTPCMIPIKTVNLCAELEPAIEKPSIHPDSPLDAFSPSNDRCQDPQDSAHTPGEGAEQQRAVGSTFICPPCFFETPDLNMFLDHMSCSHPDFRTEPSFTCLNCEVSSKSYEALALHNARVHSILIAGGSFSEAVTWQVLKRDGHTTIEQTLILSDGPAGGRDFEISITKTPIMKMLKGKSEPKRIIVSHSAEDPDGGSNRVKKEAIITSTTAAAAAATPVIVSVTSTAGTGVANGAVGKMIQPSAVQLMNGSNAVPVVQTAITQVVSVVQNQSVQQPPPPPPPLPSLLAPTSPNLPKVMIPLSSIPTYNAAMDTNSFLKTSFSKFPYPTKAELCYLTVVTKYPEEQIKIWFTAQRLKQGISWSPEEIEDSRRKMFNTIIQAAPQPHHPHTITVLPASLGSGSIPHILQGNLVRPGGVIVTQSVMPNGIQLTSSPVSLAVTPKPQNSNNTSSSSIIKVPGTLQPVVNVTPSTRTLPSSVLDPSFYKNKKSQEQLTALKQSFISNQFPEQDEVEQLTKITGLTTREVRKWFSDRRYHYRNLKGSRSLASLSSGGSGISMLDLADSPSSVAVSSSQPMHPGSMTLSRRGSRYQTPDFTAVRYKERDPQQIRALEASFAKNPEPSEEEVDRLRTDTKMTRREIDGWFSDRRKKAAVSMKQDQNEEGMSEEEDEEEEGPDGTALWHSKQQDGEDRQETASAVPKVNPIKINLKMLKVTESVNGKNDPQSTEPKVATRVSPRSKKTPRQLHILKQFFARTQWPTSSQYDRMCARTGLPRPEVVRWFGDSRYVYKNGQLRWLEEYQRMAAMKVKAKKVQKVLEEHLSVHKSLKEEHIGQLKEASDLTEKEIREWFAKHNVEDREAEANSEKATGEKDGKPGMDKNTVTEITVHEEPGEQNTAEIVEPRPPSADQTKLGKLRAKHRT</sequence>
<dbReference type="InterPro" id="IPR041057">
    <property type="entry name" value="ZHX_Znf_C2H2"/>
</dbReference>
<feature type="domain" description="Homeobox" evidence="18">
    <location>
        <begin position="612"/>
        <end position="660"/>
    </location>
</feature>
<evidence type="ECO:0000256" key="6">
    <source>
        <dbReference type="ARBA" id="ARBA00022737"/>
    </source>
</evidence>
<dbReference type="CDD" id="cd00086">
    <property type="entry name" value="homeodomain"/>
    <property type="match status" value="4"/>
</dbReference>
<keyword evidence="20" id="KW-1185">Reference proteome</keyword>
<reference evidence="19" key="1">
    <citation type="submission" date="2021-06" db="EMBL/GenBank/DDBJ databases">
        <authorList>
            <consortium name="Wellcome Sanger Institute Data Sharing"/>
        </authorList>
    </citation>
    <scope>NUCLEOTIDE SEQUENCE [LARGE SCALE GENOMIC DNA]</scope>
</reference>
<evidence type="ECO:0000256" key="15">
    <source>
        <dbReference type="PROSITE-ProRule" id="PRU00108"/>
    </source>
</evidence>
<keyword evidence="7" id="KW-0863">Zinc-finger</keyword>
<keyword evidence="8" id="KW-0221">Differentiation</keyword>
<dbReference type="PANTHER" id="PTHR15467:SF6">
    <property type="entry name" value="ZINC FINGERS AND HOMEOBOXES PROTEIN 3"/>
    <property type="match status" value="1"/>
</dbReference>
<feature type="compositionally biased region" description="Basic and acidic residues" evidence="17">
    <location>
        <begin position="858"/>
        <end position="882"/>
    </location>
</feature>
<dbReference type="Pfam" id="PF18387">
    <property type="entry name" value="zf_C2H2_ZHX"/>
    <property type="match status" value="1"/>
</dbReference>
<evidence type="ECO:0000256" key="11">
    <source>
        <dbReference type="ARBA" id="ARBA00023125"/>
    </source>
</evidence>
<keyword evidence="11 15" id="KW-0238">DNA-binding</keyword>
<keyword evidence="4" id="KW-0597">Phosphoprotein</keyword>
<dbReference type="GO" id="GO:0008270">
    <property type="term" value="F:zinc ion binding"/>
    <property type="evidence" value="ECO:0007669"/>
    <property type="project" value="UniProtKB-KW"/>
</dbReference>
<comment type="subcellular location">
    <subcellularLocation>
        <location evidence="1 15 16">Nucleus</location>
    </subcellularLocation>
</comment>
<dbReference type="GeneTree" id="ENSGT00950000182893"/>
<dbReference type="PANTHER" id="PTHR15467">
    <property type="entry name" value="ZINC-FINGERS AND HOMEOBOXES RELATED"/>
    <property type="match status" value="1"/>
</dbReference>
<keyword evidence="3" id="KW-0678">Repressor</keyword>
<feature type="compositionally biased region" description="Basic and acidic residues" evidence="17">
    <location>
        <begin position="690"/>
        <end position="699"/>
    </location>
</feature>
<dbReference type="FunFam" id="1.10.10.60:FF:000062">
    <property type="entry name" value="zinc fingers and homeoboxes protein 3"/>
    <property type="match status" value="1"/>
</dbReference>
<keyword evidence="12 15" id="KW-0371">Homeobox</keyword>
<evidence type="ECO:0000313" key="20">
    <source>
        <dbReference type="Proteomes" id="UP000694620"/>
    </source>
</evidence>
<dbReference type="InterPro" id="IPR001356">
    <property type="entry name" value="HD"/>
</dbReference>
<keyword evidence="14 15" id="KW-0539">Nucleus</keyword>
<reference evidence="19" key="2">
    <citation type="submission" date="2025-08" db="UniProtKB">
        <authorList>
            <consortium name="Ensembl"/>
        </authorList>
    </citation>
    <scope>IDENTIFICATION</scope>
</reference>
<feature type="DNA-binding region" description="Homeobox" evidence="15">
    <location>
        <begin position="739"/>
        <end position="798"/>
    </location>
</feature>
<gene>
    <name evidence="19" type="primary">ZHX3</name>
</gene>
<dbReference type="InterPro" id="IPR013087">
    <property type="entry name" value="Znf_C2H2_type"/>
</dbReference>
<keyword evidence="5" id="KW-0479">Metal-binding</keyword>
<dbReference type="FunFam" id="1.10.10.60:FF:000133">
    <property type="entry name" value="zinc fingers and homeoboxes protein 3"/>
    <property type="match status" value="1"/>
</dbReference>
<keyword evidence="13" id="KW-0804">Transcription</keyword>
<feature type="compositionally biased region" description="Polar residues" evidence="17">
    <location>
        <begin position="721"/>
        <end position="733"/>
    </location>
</feature>
<dbReference type="AlphaFoldDB" id="A0A8C4SA18"/>
<evidence type="ECO:0000256" key="2">
    <source>
        <dbReference type="ARBA" id="ARBA00007440"/>
    </source>
</evidence>
<organism evidence="19 20">
    <name type="scientific">Erpetoichthys calabaricus</name>
    <name type="common">Rope fish</name>
    <name type="synonym">Calamoichthys calabaricus</name>
    <dbReference type="NCBI Taxonomy" id="27687"/>
    <lineage>
        <taxon>Eukaryota</taxon>
        <taxon>Metazoa</taxon>
        <taxon>Chordata</taxon>
        <taxon>Craniata</taxon>
        <taxon>Vertebrata</taxon>
        <taxon>Euteleostomi</taxon>
        <taxon>Actinopterygii</taxon>
        <taxon>Polypteriformes</taxon>
        <taxon>Polypteridae</taxon>
        <taxon>Erpetoichthys</taxon>
    </lineage>
</organism>
<feature type="region of interest" description="Disordered" evidence="17">
    <location>
        <begin position="657"/>
        <end position="707"/>
    </location>
</feature>
<keyword evidence="10" id="KW-0805">Transcription regulation</keyword>
<dbReference type="GO" id="GO:0000981">
    <property type="term" value="F:DNA-binding transcription factor activity, RNA polymerase II-specific"/>
    <property type="evidence" value="ECO:0007669"/>
    <property type="project" value="TreeGrafter"/>
</dbReference>
<feature type="region of interest" description="Disordered" evidence="17">
    <location>
        <begin position="721"/>
        <end position="746"/>
    </location>
</feature>
<feature type="DNA-binding region" description="Homeobox" evidence="15">
    <location>
        <begin position="614"/>
        <end position="661"/>
    </location>
</feature>
<dbReference type="Proteomes" id="UP000694620">
    <property type="component" value="Chromosome 10"/>
</dbReference>
<evidence type="ECO:0000256" key="12">
    <source>
        <dbReference type="ARBA" id="ARBA00023155"/>
    </source>
</evidence>
<feature type="DNA-binding region" description="Homeobox" evidence="15">
    <location>
        <begin position="498"/>
        <end position="547"/>
    </location>
</feature>
<evidence type="ECO:0000256" key="3">
    <source>
        <dbReference type="ARBA" id="ARBA00022491"/>
    </source>
</evidence>
<protein>
    <submittedName>
        <fullName evidence="19">Zinc fingers and homeoboxes 3b</fullName>
    </submittedName>
</protein>
<dbReference type="FunFam" id="1.10.10.60:FF:000212">
    <property type="entry name" value="Zinc fingers and homeoboxes protein 3"/>
    <property type="match status" value="1"/>
</dbReference>
<feature type="compositionally biased region" description="Polar residues" evidence="17">
    <location>
        <begin position="587"/>
        <end position="598"/>
    </location>
</feature>
<proteinExistence type="inferred from homology"/>
<name>A0A8C4SA18_ERPCA</name>
<evidence type="ECO:0000256" key="1">
    <source>
        <dbReference type="ARBA" id="ARBA00004123"/>
    </source>
</evidence>
<feature type="DNA-binding region" description="Homeobox" evidence="15">
    <location>
        <begin position="327"/>
        <end position="369"/>
    </location>
</feature>
<dbReference type="InterPro" id="IPR036236">
    <property type="entry name" value="Znf_C2H2_sf"/>
</dbReference>
<accession>A0A8C4SA18</accession>
<evidence type="ECO:0000256" key="14">
    <source>
        <dbReference type="ARBA" id="ARBA00023242"/>
    </source>
</evidence>
<reference evidence="19" key="3">
    <citation type="submission" date="2025-09" db="UniProtKB">
        <authorList>
            <consortium name="Ensembl"/>
        </authorList>
    </citation>
    <scope>IDENTIFICATION</scope>
</reference>
<dbReference type="SMART" id="SM00355">
    <property type="entry name" value="ZnF_C2H2"/>
    <property type="match status" value="2"/>
</dbReference>
<evidence type="ECO:0000259" key="18">
    <source>
        <dbReference type="PROSITE" id="PS50071"/>
    </source>
</evidence>
<evidence type="ECO:0000256" key="7">
    <source>
        <dbReference type="ARBA" id="ARBA00022771"/>
    </source>
</evidence>
<feature type="domain" description="Homeobox" evidence="18">
    <location>
        <begin position="325"/>
        <end position="368"/>
    </location>
</feature>
<keyword evidence="6" id="KW-0677">Repeat</keyword>
<keyword evidence="9" id="KW-0862">Zinc</keyword>
<evidence type="ECO:0000256" key="16">
    <source>
        <dbReference type="RuleBase" id="RU000682"/>
    </source>
</evidence>
<evidence type="ECO:0000256" key="17">
    <source>
        <dbReference type="SAM" id="MobiDB-lite"/>
    </source>
</evidence>
<feature type="region of interest" description="Disordered" evidence="17">
    <location>
        <begin position="858"/>
        <end position="926"/>
    </location>
</feature>
<evidence type="ECO:0000256" key="4">
    <source>
        <dbReference type="ARBA" id="ARBA00022553"/>
    </source>
</evidence>
<dbReference type="Pfam" id="PF00046">
    <property type="entry name" value="Homeodomain"/>
    <property type="match status" value="4"/>
</dbReference>
<evidence type="ECO:0000256" key="13">
    <source>
        <dbReference type="ARBA" id="ARBA00023163"/>
    </source>
</evidence>
<evidence type="ECO:0000256" key="5">
    <source>
        <dbReference type="ARBA" id="ARBA00022723"/>
    </source>
</evidence>
<feature type="region of interest" description="Disordered" evidence="17">
    <location>
        <begin position="31"/>
        <end position="65"/>
    </location>
</feature>
<dbReference type="SUPFAM" id="SSF46689">
    <property type="entry name" value="Homeodomain-like"/>
    <property type="match status" value="4"/>
</dbReference>
<dbReference type="GO" id="GO:0030154">
    <property type="term" value="P:cell differentiation"/>
    <property type="evidence" value="ECO:0007669"/>
    <property type="project" value="UniProtKB-KW"/>
</dbReference>
<evidence type="ECO:0000256" key="8">
    <source>
        <dbReference type="ARBA" id="ARBA00022782"/>
    </source>
</evidence>
<feature type="compositionally biased region" description="Polar residues" evidence="17">
    <location>
        <begin position="43"/>
        <end position="56"/>
    </location>
</feature>
<feature type="domain" description="Homeobox" evidence="18">
    <location>
        <begin position="737"/>
        <end position="797"/>
    </location>
</feature>
<dbReference type="PROSITE" id="PS50071">
    <property type="entry name" value="HOMEOBOX_2"/>
    <property type="match status" value="4"/>
</dbReference>
<dbReference type="InterPro" id="IPR009057">
    <property type="entry name" value="Homeodomain-like_sf"/>
</dbReference>
<dbReference type="Gene3D" id="1.10.10.60">
    <property type="entry name" value="Homeodomain-like"/>
    <property type="match status" value="5"/>
</dbReference>
<feature type="region of interest" description="Disordered" evidence="17">
    <location>
        <begin position="574"/>
        <end position="598"/>
    </location>
</feature>
<dbReference type="SUPFAM" id="SSF57667">
    <property type="entry name" value="beta-beta-alpha zinc fingers"/>
    <property type="match status" value="1"/>
</dbReference>
<evidence type="ECO:0000256" key="10">
    <source>
        <dbReference type="ARBA" id="ARBA00023015"/>
    </source>
</evidence>
<evidence type="ECO:0000313" key="19">
    <source>
        <dbReference type="Ensembl" id="ENSECRP00000013656.1"/>
    </source>
</evidence>
<evidence type="ECO:0000256" key="9">
    <source>
        <dbReference type="ARBA" id="ARBA00022833"/>
    </source>
</evidence>
<feature type="compositionally biased region" description="Acidic residues" evidence="17">
    <location>
        <begin position="666"/>
        <end position="681"/>
    </location>
</feature>
<dbReference type="Gene3D" id="3.30.160.60">
    <property type="entry name" value="Classic Zinc Finger"/>
    <property type="match status" value="1"/>
</dbReference>
<dbReference type="Ensembl" id="ENSECRT00000013893.1">
    <property type="protein sequence ID" value="ENSECRP00000013656.1"/>
    <property type="gene ID" value="ENSECRG00000009119.1"/>
</dbReference>
<dbReference type="GO" id="GO:0005634">
    <property type="term" value="C:nucleus"/>
    <property type="evidence" value="ECO:0007669"/>
    <property type="project" value="UniProtKB-SubCell"/>
</dbReference>
<feature type="domain" description="Homeobox" evidence="18">
    <location>
        <begin position="496"/>
        <end position="546"/>
    </location>
</feature>
<comment type="similarity">
    <text evidence="2">Belongs to the ZHX family.</text>
</comment>
<dbReference type="SMART" id="SM00389">
    <property type="entry name" value="HOX"/>
    <property type="match status" value="5"/>
</dbReference>
<dbReference type="GO" id="GO:0003677">
    <property type="term" value="F:DNA binding"/>
    <property type="evidence" value="ECO:0007669"/>
    <property type="project" value="UniProtKB-UniRule"/>
</dbReference>